<dbReference type="GO" id="GO:0005886">
    <property type="term" value="C:plasma membrane"/>
    <property type="evidence" value="ECO:0007669"/>
    <property type="project" value="UniProtKB-SubCell"/>
</dbReference>
<reference evidence="14" key="1">
    <citation type="submission" date="2022-12" db="EMBL/GenBank/DDBJ databases">
        <title>Paraconexibacter alkalitolerans sp. nov. and Baekduia alba sp. nov., isolated from soil and emended description of the genera Paraconexibacter (Chun et al., 2020) and Baekduia (An et al., 2020).</title>
        <authorList>
            <person name="Vieira S."/>
            <person name="Huber K.J."/>
            <person name="Geppert A."/>
            <person name="Wolf J."/>
            <person name="Neumann-Schaal M."/>
            <person name="Muesken M."/>
            <person name="Overmann J."/>
        </authorList>
    </citation>
    <scope>NUCLEOTIDE SEQUENCE</scope>
    <source>
        <strain evidence="14">AEG42_29</strain>
    </source>
</reference>
<keyword evidence="7 12" id="KW-1133">Transmembrane helix</keyword>
<evidence type="ECO:0000256" key="10">
    <source>
        <dbReference type="ARBA" id="ARBA00023033"/>
    </source>
</evidence>
<feature type="transmembrane region" description="Helical" evidence="12">
    <location>
        <begin position="128"/>
        <end position="146"/>
    </location>
</feature>
<dbReference type="Pfam" id="PF00487">
    <property type="entry name" value="FA_desaturase"/>
    <property type="match status" value="1"/>
</dbReference>
<dbReference type="PANTHER" id="PTHR38674:SF1">
    <property type="entry name" value="ALKANE 1-MONOOXYGENASE 1"/>
    <property type="match status" value="1"/>
</dbReference>
<dbReference type="KEGG" id="parq:DSM112329_03611"/>
<dbReference type="EMBL" id="CP114014">
    <property type="protein sequence ID" value="XAY06734.1"/>
    <property type="molecule type" value="Genomic_DNA"/>
</dbReference>
<comment type="subcellular location">
    <subcellularLocation>
        <location evidence="1">Cell inner membrane</location>
        <topology evidence="1">Multi-pass membrane protein</topology>
    </subcellularLocation>
</comment>
<accession>A0AAU7AYK2</accession>
<dbReference type="PANTHER" id="PTHR38674">
    <property type="entry name" value="ALKANE 1-MONOOXYGENASE 1"/>
    <property type="match status" value="1"/>
</dbReference>
<dbReference type="InterPro" id="IPR033885">
    <property type="entry name" value="AlkB/XylM"/>
</dbReference>
<evidence type="ECO:0000256" key="5">
    <source>
        <dbReference type="ARBA" id="ARBA00022692"/>
    </source>
</evidence>
<dbReference type="EC" id="1.14.15.3" evidence="14"/>
<dbReference type="CDD" id="cd03512">
    <property type="entry name" value="Alkane-hydroxylase"/>
    <property type="match status" value="1"/>
</dbReference>
<proteinExistence type="inferred from homology"/>
<evidence type="ECO:0000256" key="11">
    <source>
        <dbReference type="ARBA" id="ARBA00023136"/>
    </source>
</evidence>
<evidence type="ECO:0000256" key="8">
    <source>
        <dbReference type="ARBA" id="ARBA00023002"/>
    </source>
</evidence>
<dbReference type="AlphaFoldDB" id="A0AAU7AYK2"/>
<evidence type="ECO:0000256" key="12">
    <source>
        <dbReference type="SAM" id="Phobius"/>
    </source>
</evidence>
<comment type="similarity">
    <text evidence="2">Belongs to the fatty acid desaturase type 1 family. AlkB subfamily.</text>
</comment>
<feature type="transmembrane region" description="Helical" evidence="12">
    <location>
        <begin position="92"/>
        <end position="116"/>
    </location>
</feature>
<evidence type="ECO:0000256" key="2">
    <source>
        <dbReference type="ARBA" id="ARBA00010823"/>
    </source>
</evidence>
<keyword evidence="8 14" id="KW-0560">Oxidoreductase</keyword>
<evidence type="ECO:0000259" key="13">
    <source>
        <dbReference type="Pfam" id="PF00487"/>
    </source>
</evidence>
<sequence>MEAATMRPAQEPATEDGITWRDPKRYLWLLGLLVPTLPFLALGLVAATGLGVFWWFGPMFMYVVLPLLDTFVGSDEANPPEDVVKQLEADRYYRWCTYLYIPLQYAGLVFACWMWGSGELSTLESLGLAFTVGTVAGIAINTAHELGHKRKNGERWASKVALAQTGYGHFFIEHNRGHHVRVATPEDPASSRLGESFYAFLPRTVSGSLKSAWELEKIRLDRVGSRTFTIRNDVLNAWLMTVVLFGVLVAAFGVEVLPYLLLQAVFGFSLLEVVNYLEHYGLVRQKQDDGRYERCRPEHSWNSNNTASNVLLYHLQRHSDHHANPVRRYQALRHFDEAPELPSGYGTMITLAYFTPLWRRVMDKRVLDHYDGDVTRANISPRRRAKVVRQYGGTA</sequence>
<keyword evidence="4" id="KW-0997">Cell inner membrane</keyword>
<dbReference type="GO" id="GO:0006629">
    <property type="term" value="P:lipid metabolic process"/>
    <property type="evidence" value="ECO:0007669"/>
    <property type="project" value="InterPro"/>
</dbReference>
<evidence type="ECO:0000256" key="3">
    <source>
        <dbReference type="ARBA" id="ARBA00022475"/>
    </source>
</evidence>
<keyword evidence="10" id="KW-0503">Monooxygenase</keyword>
<evidence type="ECO:0000313" key="14">
    <source>
        <dbReference type="EMBL" id="XAY06734.1"/>
    </source>
</evidence>
<keyword evidence="9" id="KW-0408">Iron</keyword>
<evidence type="ECO:0000256" key="7">
    <source>
        <dbReference type="ARBA" id="ARBA00022989"/>
    </source>
</evidence>
<feature type="domain" description="Fatty acid desaturase" evidence="13">
    <location>
        <begin position="127"/>
        <end position="349"/>
    </location>
</feature>
<evidence type="ECO:0000256" key="6">
    <source>
        <dbReference type="ARBA" id="ARBA00022723"/>
    </source>
</evidence>
<keyword evidence="11 12" id="KW-0472">Membrane</keyword>
<feature type="transmembrane region" description="Helical" evidence="12">
    <location>
        <begin position="260"/>
        <end position="277"/>
    </location>
</feature>
<dbReference type="GO" id="GO:0046872">
    <property type="term" value="F:metal ion binding"/>
    <property type="evidence" value="ECO:0007669"/>
    <property type="project" value="UniProtKB-KW"/>
</dbReference>
<dbReference type="RefSeq" id="WP_354697952.1">
    <property type="nucleotide sequence ID" value="NZ_CP114014.1"/>
</dbReference>
<evidence type="ECO:0000256" key="1">
    <source>
        <dbReference type="ARBA" id="ARBA00004429"/>
    </source>
</evidence>
<protein>
    <submittedName>
        <fullName evidence="14">Alkane 1-monooxygenase</fullName>
        <ecNumber evidence="14">1.14.15.3</ecNumber>
    </submittedName>
</protein>
<name>A0AAU7AYK2_9ACTN</name>
<evidence type="ECO:0000256" key="4">
    <source>
        <dbReference type="ARBA" id="ARBA00022519"/>
    </source>
</evidence>
<organism evidence="14">
    <name type="scientific">Paraconexibacter sp. AEG42_29</name>
    <dbReference type="NCBI Taxonomy" id="2997339"/>
    <lineage>
        <taxon>Bacteria</taxon>
        <taxon>Bacillati</taxon>
        <taxon>Actinomycetota</taxon>
        <taxon>Thermoleophilia</taxon>
        <taxon>Solirubrobacterales</taxon>
        <taxon>Paraconexibacteraceae</taxon>
        <taxon>Paraconexibacter</taxon>
    </lineage>
</organism>
<feature type="transmembrane region" description="Helical" evidence="12">
    <location>
        <begin position="235"/>
        <end position="254"/>
    </location>
</feature>
<dbReference type="InterPro" id="IPR005804">
    <property type="entry name" value="FA_desaturase_dom"/>
</dbReference>
<evidence type="ECO:0000256" key="9">
    <source>
        <dbReference type="ARBA" id="ARBA00023004"/>
    </source>
</evidence>
<keyword evidence="6" id="KW-0479">Metal-binding</keyword>
<dbReference type="GO" id="GO:0004497">
    <property type="term" value="F:monooxygenase activity"/>
    <property type="evidence" value="ECO:0007669"/>
    <property type="project" value="UniProtKB-KW"/>
</dbReference>
<keyword evidence="3" id="KW-1003">Cell membrane</keyword>
<gene>
    <name evidence="14" type="primary">alkB</name>
    <name evidence="14" type="ORF">DSM112329_03611</name>
</gene>
<feature type="transmembrane region" description="Helical" evidence="12">
    <location>
        <begin position="52"/>
        <end position="72"/>
    </location>
</feature>
<feature type="transmembrane region" description="Helical" evidence="12">
    <location>
        <begin position="26"/>
        <end position="46"/>
    </location>
</feature>
<keyword evidence="5 12" id="KW-0812">Transmembrane</keyword>